<evidence type="ECO:0000256" key="9">
    <source>
        <dbReference type="SAM" id="MobiDB-lite"/>
    </source>
</evidence>
<keyword evidence="13" id="KW-0689">Ribosomal protein</keyword>
<dbReference type="InterPro" id="IPR005839">
    <property type="entry name" value="Methylthiotransferase"/>
</dbReference>
<dbReference type="PANTHER" id="PTHR43837:SF1">
    <property type="entry name" value="RIBOSOMAL PROTEIN US12 METHYLTHIOTRANSFERASE RIMO"/>
    <property type="match status" value="1"/>
</dbReference>
<dbReference type="InterPro" id="IPR058240">
    <property type="entry name" value="rSAM_sf"/>
</dbReference>
<feature type="binding site" evidence="8">
    <location>
        <position position="18"/>
    </location>
    <ligand>
        <name>[4Fe-4S] cluster</name>
        <dbReference type="ChEBI" id="CHEBI:49883"/>
        <label>1</label>
    </ligand>
</feature>
<dbReference type="Pfam" id="PF00919">
    <property type="entry name" value="UPF0004"/>
    <property type="match status" value="1"/>
</dbReference>
<evidence type="ECO:0000259" key="11">
    <source>
        <dbReference type="PROSITE" id="PS51449"/>
    </source>
</evidence>
<feature type="domain" description="Radical SAM core" evidence="12">
    <location>
        <begin position="136"/>
        <end position="379"/>
    </location>
</feature>
<keyword evidence="2 8" id="KW-0963">Cytoplasm</keyword>
<feature type="binding site" evidence="8">
    <location>
        <position position="83"/>
    </location>
    <ligand>
        <name>[4Fe-4S] cluster</name>
        <dbReference type="ChEBI" id="CHEBI:49883"/>
        <label>1</label>
    </ligand>
</feature>
<dbReference type="HAMAP" id="MF_01865">
    <property type="entry name" value="MTTase_RimO"/>
    <property type="match status" value="1"/>
</dbReference>
<keyword evidence="4 8" id="KW-0949">S-adenosyl-L-methionine</keyword>
<dbReference type="GO" id="GO:0103039">
    <property type="term" value="F:protein methylthiotransferase activity"/>
    <property type="evidence" value="ECO:0007669"/>
    <property type="project" value="UniProtKB-EC"/>
</dbReference>
<keyword evidence="7 8" id="KW-0411">Iron-sulfur</keyword>
<evidence type="ECO:0000256" key="5">
    <source>
        <dbReference type="ARBA" id="ARBA00022723"/>
    </source>
</evidence>
<dbReference type="GO" id="GO:0046872">
    <property type="term" value="F:metal ion binding"/>
    <property type="evidence" value="ECO:0007669"/>
    <property type="project" value="UniProtKB-KW"/>
</dbReference>
<feature type="domain" description="MTTase N-terminal" evidence="11">
    <location>
        <begin position="9"/>
        <end position="119"/>
    </location>
</feature>
<dbReference type="GO" id="GO:0006400">
    <property type="term" value="P:tRNA modification"/>
    <property type="evidence" value="ECO:0007669"/>
    <property type="project" value="InterPro"/>
</dbReference>
<feature type="region of interest" description="Disordered" evidence="9">
    <location>
        <begin position="396"/>
        <end position="416"/>
    </location>
</feature>
<gene>
    <name evidence="8 13" type="primary">rimO</name>
    <name evidence="13" type="ORF">GRI97_03585</name>
</gene>
<dbReference type="SFLD" id="SFLDF00274">
    <property type="entry name" value="ribosomal_protein_S12_methylth"/>
    <property type="match status" value="1"/>
</dbReference>
<evidence type="ECO:0000256" key="6">
    <source>
        <dbReference type="ARBA" id="ARBA00023004"/>
    </source>
</evidence>
<dbReference type="InterPro" id="IPR002792">
    <property type="entry name" value="TRAM_dom"/>
</dbReference>
<dbReference type="FunFam" id="3.40.50.12160:FF:000002">
    <property type="entry name" value="Ribosomal protein S12 methylthiotransferase RimO"/>
    <property type="match status" value="1"/>
</dbReference>
<dbReference type="InterPro" id="IPR006638">
    <property type="entry name" value="Elp3/MiaA/NifB-like_rSAM"/>
</dbReference>
<dbReference type="PROSITE" id="PS50926">
    <property type="entry name" value="TRAM"/>
    <property type="match status" value="1"/>
</dbReference>
<dbReference type="Pfam" id="PF04055">
    <property type="entry name" value="Radical_SAM"/>
    <property type="match status" value="1"/>
</dbReference>
<evidence type="ECO:0000256" key="1">
    <source>
        <dbReference type="ARBA" id="ARBA00022485"/>
    </source>
</evidence>
<sequence length="454" mass="50254">MATRIPEARRVGMVSLGCPKALVDSERILTRLRADGYAMSPDYQGADVVVVNTCGFLDSAKEESLEAIGEAIAENGRVIVTGCMGEEAETIRARFPQVLAVTGAHQYEQVVEAVHEAAPPTQGPFVDLIPQPDIKLTPRHYSYLKISEGCNHACSFCIIPQLRGKLASRRIDAVLREAEKLVAAGTRELLVISQDTSAYGVDVRHEERMWKGNPVRTHMTDLARELGQLRTPNGQVPWTRLHYVYPYPHVDAVIPLMAEGLLTPYLDIPFQHASPNVLKAMKRPANDAKVLQRLKNWRAIAPDMAIRSSFVVGFPGETEEDFRYLLDWLEEAQLDRVGAFRFEPVEGATANNLPDPVPEEVKEERYARLMEVTERISAERLQAKVGRTVPVIIDEVGEPDEDGDIGATGRSQADAPEIDGQVYLRNVPATVQPGDFVNVTIEETDAHDMFGVIA</sequence>
<dbReference type="Gene3D" id="3.80.30.20">
    <property type="entry name" value="tm_1862 like domain"/>
    <property type="match status" value="1"/>
</dbReference>
<dbReference type="OrthoDB" id="9805215at2"/>
<accession>A0A6I4TSE3</accession>
<dbReference type="PANTHER" id="PTHR43837">
    <property type="entry name" value="RIBOSOMAL PROTEIN S12 METHYLTHIOTRANSFERASE RIMO"/>
    <property type="match status" value="1"/>
</dbReference>
<dbReference type="NCBIfam" id="TIGR01125">
    <property type="entry name" value="30S ribosomal protein S12 methylthiotransferase RimO"/>
    <property type="match status" value="1"/>
</dbReference>
<comment type="function">
    <text evidence="8">Catalyzes the methylthiolation of an aspartic acid residue of ribosomal protein uS12.</text>
</comment>
<evidence type="ECO:0000259" key="10">
    <source>
        <dbReference type="PROSITE" id="PS50926"/>
    </source>
</evidence>
<dbReference type="AlphaFoldDB" id="A0A6I4TSE3"/>
<dbReference type="GO" id="GO:0005840">
    <property type="term" value="C:ribosome"/>
    <property type="evidence" value="ECO:0007669"/>
    <property type="project" value="UniProtKB-KW"/>
</dbReference>
<evidence type="ECO:0000256" key="4">
    <source>
        <dbReference type="ARBA" id="ARBA00022691"/>
    </source>
</evidence>
<dbReference type="SFLD" id="SFLDG01061">
    <property type="entry name" value="methylthiotransferase"/>
    <property type="match status" value="1"/>
</dbReference>
<dbReference type="InterPro" id="IPR023404">
    <property type="entry name" value="rSAM_horseshoe"/>
</dbReference>
<dbReference type="InterPro" id="IPR038135">
    <property type="entry name" value="Methylthiotransferase_N_sf"/>
</dbReference>
<organism evidence="13 14">
    <name type="scientific">Croceibacterium xixiisoli</name>
    <dbReference type="NCBI Taxonomy" id="1476466"/>
    <lineage>
        <taxon>Bacteria</taxon>
        <taxon>Pseudomonadati</taxon>
        <taxon>Pseudomonadota</taxon>
        <taxon>Alphaproteobacteria</taxon>
        <taxon>Sphingomonadales</taxon>
        <taxon>Erythrobacteraceae</taxon>
        <taxon>Croceibacterium</taxon>
    </lineage>
</organism>
<protein>
    <recommendedName>
        <fullName evidence="8">Ribosomal protein uS12 methylthiotransferase RimO</fullName>
        <shortName evidence="8">uS12 MTTase</shortName>
        <shortName evidence="8">uS12 methylthiotransferase</shortName>
        <ecNumber evidence="8">2.8.4.4</ecNumber>
    </recommendedName>
    <alternativeName>
        <fullName evidence="8">Ribosomal protein uS12 (aspartate-C(3))-methylthiotransferase</fullName>
    </alternativeName>
    <alternativeName>
        <fullName evidence="8">Ribosome maturation factor RimO</fullName>
    </alternativeName>
</protein>
<feature type="binding site" evidence="8">
    <location>
        <position position="150"/>
    </location>
    <ligand>
        <name>[4Fe-4S] cluster</name>
        <dbReference type="ChEBI" id="CHEBI:49883"/>
        <label>2</label>
        <note>4Fe-4S-S-AdoMet</note>
    </ligand>
</feature>
<dbReference type="NCBIfam" id="TIGR00089">
    <property type="entry name" value="MiaB/RimO family radical SAM methylthiotransferase"/>
    <property type="match status" value="1"/>
</dbReference>
<dbReference type="SFLD" id="SFLDS00029">
    <property type="entry name" value="Radical_SAM"/>
    <property type="match status" value="1"/>
</dbReference>
<reference evidence="13 14" key="1">
    <citation type="submission" date="2019-12" db="EMBL/GenBank/DDBJ databases">
        <title>Genomic-based taxomic classification of the family Erythrobacteraceae.</title>
        <authorList>
            <person name="Xu L."/>
        </authorList>
    </citation>
    <scope>NUCLEOTIDE SEQUENCE [LARGE SCALE GENOMIC DNA]</scope>
    <source>
        <strain evidence="13 14">S36</strain>
    </source>
</reference>
<comment type="subcellular location">
    <subcellularLocation>
        <location evidence="8">Cytoplasm</location>
    </subcellularLocation>
</comment>
<keyword evidence="3 8" id="KW-0808">Transferase</keyword>
<comment type="similarity">
    <text evidence="8">Belongs to the methylthiotransferase family. RimO subfamily.</text>
</comment>
<evidence type="ECO:0000313" key="14">
    <source>
        <dbReference type="Proteomes" id="UP000469430"/>
    </source>
</evidence>
<proteinExistence type="inferred from homology"/>
<comment type="catalytic activity">
    <reaction evidence="8">
        <text>L-aspartate(89)-[ribosomal protein uS12]-hydrogen + (sulfur carrier)-SH + AH2 + 2 S-adenosyl-L-methionine = 3-methylsulfanyl-L-aspartate(89)-[ribosomal protein uS12]-hydrogen + (sulfur carrier)-H + 5'-deoxyadenosine + L-methionine + A + S-adenosyl-L-homocysteine + 2 H(+)</text>
        <dbReference type="Rhea" id="RHEA:37087"/>
        <dbReference type="Rhea" id="RHEA-COMP:10460"/>
        <dbReference type="Rhea" id="RHEA-COMP:10461"/>
        <dbReference type="Rhea" id="RHEA-COMP:14737"/>
        <dbReference type="Rhea" id="RHEA-COMP:14739"/>
        <dbReference type="ChEBI" id="CHEBI:13193"/>
        <dbReference type="ChEBI" id="CHEBI:15378"/>
        <dbReference type="ChEBI" id="CHEBI:17319"/>
        <dbReference type="ChEBI" id="CHEBI:17499"/>
        <dbReference type="ChEBI" id="CHEBI:29917"/>
        <dbReference type="ChEBI" id="CHEBI:29961"/>
        <dbReference type="ChEBI" id="CHEBI:57844"/>
        <dbReference type="ChEBI" id="CHEBI:57856"/>
        <dbReference type="ChEBI" id="CHEBI:59789"/>
        <dbReference type="ChEBI" id="CHEBI:64428"/>
        <dbReference type="ChEBI" id="CHEBI:73599"/>
        <dbReference type="EC" id="2.8.4.4"/>
    </reaction>
</comment>
<feature type="binding site" evidence="8">
    <location>
        <position position="154"/>
    </location>
    <ligand>
        <name>[4Fe-4S] cluster</name>
        <dbReference type="ChEBI" id="CHEBI:49883"/>
        <label>2</label>
        <note>4Fe-4S-S-AdoMet</note>
    </ligand>
</feature>
<dbReference type="CDD" id="cd01335">
    <property type="entry name" value="Radical_SAM"/>
    <property type="match status" value="1"/>
</dbReference>
<dbReference type="SMART" id="SM00729">
    <property type="entry name" value="Elp3"/>
    <property type="match status" value="1"/>
</dbReference>
<dbReference type="InterPro" id="IPR020612">
    <property type="entry name" value="Methylthiotransferase_CS"/>
</dbReference>
<dbReference type="GO" id="GO:0051539">
    <property type="term" value="F:4 iron, 4 sulfur cluster binding"/>
    <property type="evidence" value="ECO:0007669"/>
    <property type="project" value="UniProtKB-UniRule"/>
</dbReference>
<keyword evidence="5 8" id="KW-0479">Metal-binding</keyword>
<dbReference type="PROSITE" id="PS51918">
    <property type="entry name" value="RADICAL_SAM"/>
    <property type="match status" value="1"/>
</dbReference>
<dbReference type="InterPro" id="IPR013848">
    <property type="entry name" value="Methylthiotransferase_N"/>
</dbReference>
<evidence type="ECO:0000256" key="2">
    <source>
        <dbReference type="ARBA" id="ARBA00022490"/>
    </source>
</evidence>
<dbReference type="Proteomes" id="UP000469430">
    <property type="component" value="Unassembled WGS sequence"/>
</dbReference>
<evidence type="ECO:0000259" key="12">
    <source>
        <dbReference type="PROSITE" id="PS51918"/>
    </source>
</evidence>
<dbReference type="Pfam" id="PF18693">
    <property type="entry name" value="TRAM_2"/>
    <property type="match status" value="1"/>
</dbReference>
<name>A0A6I4TSE3_9SPHN</name>
<dbReference type="EMBL" id="WTYJ01000001">
    <property type="protein sequence ID" value="MXO98070.1"/>
    <property type="molecule type" value="Genomic_DNA"/>
</dbReference>
<dbReference type="InterPro" id="IPR005840">
    <property type="entry name" value="Ribosomal_uS12_MeSTrfase_RimO"/>
</dbReference>
<feature type="binding site" evidence="8">
    <location>
        <position position="54"/>
    </location>
    <ligand>
        <name>[4Fe-4S] cluster</name>
        <dbReference type="ChEBI" id="CHEBI:49883"/>
        <label>1</label>
    </ligand>
</feature>
<dbReference type="InterPro" id="IPR007197">
    <property type="entry name" value="rSAM"/>
</dbReference>
<dbReference type="Gene3D" id="2.40.50.140">
    <property type="entry name" value="Nucleic acid-binding proteins"/>
    <property type="match status" value="1"/>
</dbReference>
<dbReference type="PROSITE" id="PS51449">
    <property type="entry name" value="MTTASE_N"/>
    <property type="match status" value="1"/>
</dbReference>
<dbReference type="SFLD" id="SFLDG01082">
    <property type="entry name" value="B12-binding_domain_containing"/>
    <property type="match status" value="1"/>
</dbReference>
<keyword evidence="13" id="KW-0687">Ribonucleoprotein</keyword>
<feature type="domain" description="TRAM" evidence="10">
    <location>
        <begin position="382"/>
        <end position="454"/>
    </location>
</feature>
<dbReference type="FunFam" id="3.80.30.20:FF:000001">
    <property type="entry name" value="tRNA-2-methylthio-N(6)-dimethylallyladenosine synthase 2"/>
    <property type="match status" value="1"/>
</dbReference>
<dbReference type="InterPro" id="IPR012340">
    <property type="entry name" value="NA-bd_OB-fold"/>
</dbReference>
<keyword evidence="1 8" id="KW-0004">4Fe-4S</keyword>
<keyword evidence="6 8" id="KW-0408">Iron</keyword>
<comment type="cofactor">
    <cofactor evidence="8">
        <name>[4Fe-4S] cluster</name>
        <dbReference type="ChEBI" id="CHEBI:49883"/>
    </cofactor>
    <text evidence="8">Binds 2 [4Fe-4S] clusters. One cluster is coordinated with 3 cysteines and an exchangeable S-adenosyl-L-methionine.</text>
</comment>
<dbReference type="PROSITE" id="PS01278">
    <property type="entry name" value="MTTASE_RADICAL"/>
    <property type="match status" value="1"/>
</dbReference>
<dbReference type="SUPFAM" id="SSF102114">
    <property type="entry name" value="Radical SAM enzymes"/>
    <property type="match status" value="1"/>
</dbReference>
<evidence type="ECO:0000256" key="8">
    <source>
        <dbReference type="HAMAP-Rule" id="MF_01865"/>
    </source>
</evidence>
<dbReference type="GO" id="GO:0005829">
    <property type="term" value="C:cytosol"/>
    <property type="evidence" value="ECO:0007669"/>
    <property type="project" value="TreeGrafter"/>
</dbReference>
<feature type="binding site" evidence="8">
    <location>
        <position position="157"/>
    </location>
    <ligand>
        <name>[4Fe-4S] cluster</name>
        <dbReference type="ChEBI" id="CHEBI:49883"/>
        <label>2</label>
        <note>4Fe-4S-S-AdoMet</note>
    </ligand>
</feature>
<comment type="caution">
    <text evidence="13">The sequence shown here is derived from an EMBL/GenBank/DDBJ whole genome shotgun (WGS) entry which is preliminary data.</text>
</comment>
<evidence type="ECO:0000256" key="3">
    <source>
        <dbReference type="ARBA" id="ARBA00022679"/>
    </source>
</evidence>
<dbReference type="RefSeq" id="WP_161389741.1">
    <property type="nucleotide sequence ID" value="NZ_JBHSCP010000001.1"/>
</dbReference>
<keyword evidence="14" id="KW-1185">Reference proteome</keyword>
<evidence type="ECO:0000313" key="13">
    <source>
        <dbReference type="EMBL" id="MXO98070.1"/>
    </source>
</evidence>
<evidence type="ECO:0000256" key="7">
    <source>
        <dbReference type="ARBA" id="ARBA00023014"/>
    </source>
</evidence>
<dbReference type="EC" id="2.8.4.4" evidence="8"/>
<dbReference type="Gene3D" id="3.40.50.12160">
    <property type="entry name" value="Methylthiotransferase, N-terminal domain"/>
    <property type="match status" value="1"/>
</dbReference>
<dbReference type="GO" id="GO:0035599">
    <property type="term" value="F:aspartic acid methylthiotransferase activity"/>
    <property type="evidence" value="ECO:0007669"/>
    <property type="project" value="TreeGrafter"/>
</dbReference>